<organism evidence="1 2">
    <name type="scientific">Rhizobium laguerreae</name>
    <dbReference type="NCBI Taxonomy" id="1076926"/>
    <lineage>
        <taxon>Bacteria</taxon>
        <taxon>Pseudomonadati</taxon>
        <taxon>Pseudomonadota</taxon>
        <taxon>Alphaproteobacteria</taxon>
        <taxon>Hyphomicrobiales</taxon>
        <taxon>Rhizobiaceae</taxon>
        <taxon>Rhizobium/Agrobacterium group</taxon>
        <taxon>Rhizobium</taxon>
    </lineage>
</organism>
<proteinExistence type="predicted"/>
<gene>
    <name evidence="1" type="ORF">GR206_12565</name>
</gene>
<accession>A0A6N9ZF49</accession>
<protein>
    <submittedName>
        <fullName evidence="1">Uncharacterized protein</fullName>
    </submittedName>
</protein>
<evidence type="ECO:0000313" key="2">
    <source>
        <dbReference type="Proteomes" id="UP000468864"/>
    </source>
</evidence>
<comment type="caution">
    <text evidence="1">The sequence shown here is derived from an EMBL/GenBank/DDBJ whole genome shotgun (WGS) entry which is preliminary data.</text>
</comment>
<evidence type="ECO:0000313" key="1">
    <source>
        <dbReference type="EMBL" id="NEH91861.1"/>
    </source>
</evidence>
<dbReference type="RefSeq" id="WP_163877845.1">
    <property type="nucleotide sequence ID" value="NZ_WUEP01000008.1"/>
</dbReference>
<dbReference type="EMBL" id="WUEP01000008">
    <property type="protein sequence ID" value="NEH91861.1"/>
    <property type="molecule type" value="Genomic_DNA"/>
</dbReference>
<name>A0A6N9ZF49_9HYPH</name>
<dbReference type="Proteomes" id="UP000468864">
    <property type="component" value="Unassembled WGS sequence"/>
</dbReference>
<dbReference type="AlphaFoldDB" id="A0A6N9ZF49"/>
<sequence length="76" mass="8903">MSDVPHRRDLPERLGDYRSVKRRYYRWIEMRKLAQPQTTFAVSEPSFSARRDAERPAADPVDEMWDTVGQRCSCGA</sequence>
<reference evidence="1 2" key="1">
    <citation type="submission" date="2019-12" db="EMBL/GenBank/DDBJ databases">
        <title>Rhizobium genotypes associated with high levels of biological nitrogen fixation by grain legumes in a temperate-maritime cropping system.</title>
        <authorList>
            <person name="Maluk M."/>
            <person name="Francesc Ferrando Molina F."/>
            <person name="Lopez Del Egido L."/>
            <person name="Lafos M."/>
            <person name="Langarica-Fuentes A."/>
            <person name="Gebre Yohannes G."/>
            <person name="Young M.W."/>
            <person name="Martin P."/>
            <person name="Gantlett R."/>
            <person name="Kenicer G."/>
            <person name="Hawes C."/>
            <person name="Begg G.S."/>
            <person name="Quilliam R.S."/>
            <person name="Squire G.R."/>
            <person name="Poole P.S."/>
            <person name="Young P.W."/>
            <person name="Iannetta P.M."/>
            <person name="James E.K."/>
        </authorList>
    </citation>
    <scope>NUCLEOTIDE SEQUENCE [LARGE SCALE GENOMIC DNA]</scope>
    <source>
        <strain evidence="1 2">JHI2449</strain>
    </source>
</reference>